<accession>A0A6J6TVD8</accession>
<dbReference type="AlphaFoldDB" id="A0A6J6TVD8"/>
<protein>
    <submittedName>
        <fullName evidence="1">Unannotated protein</fullName>
    </submittedName>
</protein>
<proteinExistence type="predicted"/>
<name>A0A6J6TVD8_9ZZZZ</name>
<reference evidence="1" key="1">
    <citation type="submission" date="2020-05" db="EMBL/GenBank/DDBJ databases">
        <authorList>
            <person name="Chiriac C."/>
            <person name="Salcher M."/>
            <person name="Ghai R."/>
            <person name="Kavagutti S V."/>
        </authorList>
    </citation>
    <scope>NUCLEOTIDE SEQUENCE</scope>
</reference>
<organism evidence="1">
    <name type="scientific">freshwater metagenome</name>
    <dbReference type="NCBI Taxonomy" id="449393"/>
    <lineage>
        <taxon>unclassified sequences</taxon>
        <taxon>metagenomes</taxon>
        <taxon>ecological metagenomes</taxon>
    </lineage>
</organism>
<sequence length="75" mass="8426">MTEEQPATRRRDACEQCGSPDLAIERASLGSFWRRRSVHLDVLTCVVCHRVMLYHAGPVPAPVRDQPPRDDGAQL</sequence>
<gene>
    <name evidence="1" type="ORF">UFOPK2761_02009</name>
</gene>
<dbReference type="EMBL" id="CAEZYQ010000015">
    <property type="protein sequence ID" value="CAB4751562.1"/>
    <property type="molecule type" value="Genomic_DNA"/>
</dbReference>
<evidence type="ECO:0000313" key="1">
    <source>
        <dbReference type="EMBL" id="CAB4751562.1"/>
    </source>
</evidence>